<dbReference type="Pfam" id="PF13810">
    <property type="entry name" value="DUF4185"/>
    <property type="match status" value="1"/>
</dbReference>
<evidence type="ECO:0000313" key="2">
    <source>
        <dbReference type="EMBL" id="MDG3015758.1"/>
    </source>
</evidence>
<reference evidence="2" key="1">
    <citation type="submission" date="2022-08" db="EMBL/GenBank/DDBJ databases">
        <title>Genome analysis of Corynebacteriales strain.</title>
        <authorList>
            <person name="Lee S.D."/>
        </authorList>
    </citation>
    <scope>NUCLEOTIDE SEQUENCE</scope>
    <source>
        <strain evidence="2">D3-21</strain>
    </source>
</reference>
<accession>A0A9X4REN1</accession>
<name>A0A9X4REN1_9ACTN</name>
<protein>
    <submittedName>
        <fullName evidence="2">DUF4185 domain-containing protein</fullName>
    </submittedName>
</protein>
<feature type="domain" description="DUF4185" evidence="1">
    <location>
        <begin position="45"/>
        <end position="349"/>
    </location>
</feature>
<evidence type="ECO:0000313" key="3">
    <source>
        <dbReference type="Proteomes" id="UP001152755"/>
    </source>
</evidence>
<comment type="caution">
    <text evidence="2">The sequence shown here is derived from an EMBL/GenBank/DDBJ whole genome shotgun (WGS) entry which is preliminary data.</text>
</comment>
<evidence type="ECO:0000259" key="1">
    <source>
        <dbReference type="Pfam" id="PF13810"/>
    </source>
</evidence>
<organism evidence="2 3">
    <name type="scientific">Speluncibacter jeojiensis</name>
    <dbReference type="NCBI Taxonomy" id="2710754"/>
    <lineage>
        <taxon>Bacteria</taxon>
        <taxon>Bacillati</taxon>
        <taxon>Actinomycetota</taxon>
        <taxon>Actinomycetes</taxon>
        <taxon>Mycobacteriales</taxon>
        <taxon>Speluncibacteraceae</taxon>
        <taxon>Speluncibacter</taxon>
    </lineage>
</organism>
<dbReference type="InterPro" id="IPR025442">
    <property type="entry name" value="DUF4185"/>
</dbReference>
<sequence length="354" mass="38781">MGATTASADPYGINPIPIINGMPLGLPQFTAPSDAQVISYFTGLESPNNTTQRFNVLGTDLGIMWDNGAGQVLTAFGDTFGFGLDGMLHDGIGDWRSNVLFRSNDHNLAAGMTIASSPEDRPGHSKELIHSRKIPGIENTVVPTAGVAVNGVQYMRMMSVRLWGAPGEWQTNRSMLAYSTDNGENWQLDGRLDRPNSGPFANFQMSSFVKDGGYVYEFGTPEGRQGDARLARVPEAQIRDMGAYEYWDGHNWIKGKPEVAAIVIPGPVSEMSVQYNSYLGQYLAMYTQNASLVLRQSPSLTGPWSPPRVLVPANAMPGLYGGFMHPWSSGPNLYFLATDFPRYNVMLMHTTLRK</sequence>
<dbReference type="AlphaFoldDB" id="A0A9X4REN1"/>
<proteinExistence type="predicted"/>
<dbReference type="EMBL" id="JANRHA010000009">
    <property type="protein sequence ID" value="MDG3015758.1"/>
    <property type="molecule type" value="Genomic_DNA"/>
</dbReference>
<dbReference type="Proteomes" id="UP001152755">
    <property type="component" value="Unassembled WGS sequence"/>
</dbReference>
<gene>
    <name evidence="2" type="ORF">NVS88_14445</name>
</gene>
<keyword evidence="3" id="KW-1185">Reference proteome</keyword>